<dbReference type="Gene3D" id="2.60.40.10">
    <property type="entry name" value="Immunoglobulins"/>
    <property type="match status" value="1"/>
</dbReference>
<dbReference type="InterPro" id="IPR005467">
    <property type="entry name" value="His_kinase_dom"/>
</dbReference>
<proteinExistence type="predicted"/>
<evidence type="ECO:0000256" key="1">
    <source>
        <dbReference type="ARBA" id="ARBA00022553"/>
    </source>
</evidence>
<dbReference type="Pfam" id="PF07494">
    <property type="entry name" value="Reg_prop"/>
    <property type="match status" value="6"/>
</dbReference>
<dbReference type="PROSITE" id="PS50109">
    <property type="entry name" value="HIS_KIN"/>
    <property type="match status" value="1"/>
</dbReference>
<dbReference type="GO" id="GO:0000155">
    <property type="term" value="F:phosphorelay sensor kinase activity"/>
    <property type="evidence" value="ECO:0007669"/>
    <property type="project" value="TreeGrafter"/>
</dbReference>
<keyword evidence="2" id="KW-1133">Transmembrane helix</keyword>
<protein>
    <recommendedName>
        <fullName evidence="3">Histidine kinase domain-containing protein</fullName>
    </recommendedName>
</protein>
<dbReference type="Pfam" id="PF02518">
    <property type="entry name" value="HATPase_c"/>
    <property type="match status" value="1"/>
</dbReference>
<organism evidence="4 5">
    <name type="scientific">Sulfidibacter corallicola</name>
    <dbReference type="NCBI Taxonomy" id="2818388"/>
    <lineage>
        <taxon>Bacteria</taxon>
        <taxon>Pseudomonadati</taxon>
        <taxon>Acidobacteriota</taxon>
        <taxon>Holophagae</taxon>
        <taxon>Acanthopleuribacterales</taxon>
        <taxon>Acanthopleuribacteraceae</taxon>
        <taxon>Sulfidibacter</taxon>
    </lineage>
</organism>
<dbReference type="SUPFAM" id="SSF55874">
    <property type="entry name" value="ATPase domain of HSP90 chaperone/DNA topoisomerase II/histidine kinase"/>
    <property type="match status" value="1"/>
</dbReference>
<feature type="transmembrane region" description="Helical" evidence="2">
    <location>
        <begin position="775"/>
        <end position="796"/>
    </location>
</feature>
<dbReference type="Proteomes" id="UP000663929">
    <property type="component" value="Chromosome"/>
</dbReference>
<reference evidence="4" key="1">
    <citation type="submission" date="2021-03" db="EMBL/GenBank/DDBJ databases">
        <title>Acanthopleuribacteraceae sp. M133.</title>
        <authorList>
            <person name="Wang G."/>
        </authorList>
    </citation>
    <scope>NUCLEOTIDE SEQUENCE</scope>
    <source>
        <strain evidence="4">M133</strain>
    </source>
</reference>
<dbReference type="KEGG" id="scor:J3U87_08595"/>
<dbReference type="InterPro" id="IPR011110">
    <property type="entry name" value="Reg_prop"/>
</dbReference>
<keyword evidence="5" id="KW-1185">Reference proteome</keyword>
<gene>
    <name evidence="4" type="ORF">J3U87_08595</name>
</gene>
<dbReference type="SMART" id="SM00387">
    <property type="entry name" value="HATPase_c"/>
    <property type="match status" value="1"/>
</dbReference>
<dbReference type="InterPro" id="IPR036890">
    <property type="entry name" value="HATPase_C_sf"/>
</dbReference>
<accession>A0A8A4TT07</accession>
<dbReference type="InterPro" id="IPR015943">
    <property type="entry name" value="WD40/YVTN_repeat-like_dom_sf"/>
</dbReference>
<evidence type="ECO:0000313" key="4">
    <source>
        <dbReference type="EMBL" id="QTD52517.1"/>
    </source>
</evidence>
<evidence type="ECO:0000259" key="3">
    <source>
        <dbReference type="PROSITE" id="PS50109"/>
    </source>
</evidence>
<dbReference type="SUPFAM" id="SSF63829">
    <property type="entry name" value="Calcium-dependent phosphotriesterase"/>
    <property type="match status" value="3"/>
</dbReference>
<dbReference type="PANTHER" id="PTHR43547">
    <property type="entry name" value="TWO-COMPONENT HISTIDINE KINASE"/>
    <property type="match status" value="1"/>
</dbReference>
<dbReference type="PANTHER" id="PTHR43547:SF2">
    <property type="entry name" value="HYBRID SIGNAL TRANSDUCTION HISTIDINE KINASE C"/>
    <property type="match status" value="1"/>
</dbReference>
<dbReference type="InterPro" id="IPR011123">
    <property type="entry name" value="Y_Y_Y"/>
</dbReference>
<dbReference type="Gene3D" id="3.30.565.10">
    <property type="entry name" value="Histidine kinase-like ATPase, C-terminal domain"/>
    <property type="match status" value="1"/>
</dbReference>
<keyword evidence="1" id="KW-0597">Phosphoprotein</keyword>
<keyword evidence="2" id="KW-0472">Membrane</keyword>
<sequence>MAVSLFQIFFLSVGLHASTDHEFSDAVFRTLNTSDGLSQSNVFCLIQDHHGFLWAGTENGLNRYDGQNFQSFLFRSDDPATLSDDWICALWPDPNGTLWVGTRMGIDRFDPITETFTHFPFVSGPREGWCLARDGQGRLWYGTDDGLFFLDIEAGKVRSFPLAPLLAGAWQREWNVRAILPHGNSLWIGTWGGGLVELTSLGQARHIPVPAHQNRIRALAPDRTGQIWLGTASGAVAFSPTERTFAETHLPDLEIPAVFEDRDGSIWFGTRGAGLFVLQPDGGRLHPFTHGPHTKTRKGSIVWSITQDRTGVMWFGFGSGQGIGHWIEPLFHLERADLTEPTGLNEPCIWSIYRDPADRLWLGTESGLSMKPSEKAGWRHYTAAEHLPESRIWTIEPGSDGMLWLGTNEVGLLRFDSDREISVPIALHRDAATQSKPAKSVPCLAHDRDGRLWIGTKTSGLFRIEDSRSQPRWLQGKLDRGRLDLTQTEIFALCPDPKGGMWVGTHGEGLLHWEEDRGRFTQWFGNDDHGHHVRKDRIWTLHLDSRDRLWLGFKSGGLAYKERDSSGFFRYTTANSQLPDNTIYTIEEDRQGFLWLSTNRGLSRLDPTNDTWLNFSPEHGLQSHEFNLGASFAARDGRLYFAGIDGFNTFMPSALSLEEDRAPLKILELQVARQGRWVLPRTNGSIPLAPNIAELRLSFARLDFVSTDSTAMAYKLEGVDRSWIETQGNMGQARYTFLPSGSYTFRVRSADSLGRWSDREVAIQLDIPPPLIERAWFRSVLAAGVLTILWLAMWLYGEQQRKTRAWIQEALEKERFTLEENLHDGPLQSVKELLLRLDSAKTTDPQFVEPRWVRRGLSDIREGIQQACFALLPPSLRMFSLASAIQEWVESQNGQEPELWFKCHGSDEALPEDLKIGLFSVFRKGIQNAILHAAASTVTVNLTITKTRVTLRIQDDGVGFESLSRPGERARNKHFGLICAEERVRSMKGRLQIHSKLGQGTTFKVQVPLPRARSFAFVPKSWIPTAAEKEFRP</sequence>
<dbReference type="AlphaFoldDB" id="A0A8A4TT07"/>
<dbReference type="Pfam" id="PF07495">
    <property type="entry name" value="Y_Y_Y"/>
    <property type="match status" value="1"/>
</dbReference>
<keyword evidence="2" id="KW-0812">Transmembrane</keyword>
<evidence type="ECO:0000256" key="2">
    <source>
        <dbReference type="SAM" id="Phobius"/>
    </source>
</evidence>
<dbReference type="InterPro" id="IPR013783">
    <property type="entry name" value="Ig-like_fold"/>
</dbReference>
<dbReference type="Gene3D" id="2.130.10.10">
    <property type="entry name" value="YVTN repeat-like/Quinoprotein amine dehydrogenase"/>
    <property type="match status" value="3"/>
</dbReference>
<dbReference type="CDD" id="cd16917">
    <property type="entry name" value="HATPase_UhpB-NarQ-NarX-like"/>
    <property type="match status" value="1"/>
</dbReference>
<evidence type="ECO:0000313" key="5">
    <source>
        <dbReference type="Proteomes" id="UP000663929"/>
    </source>
</evidence>
<feature type="domain" description="Histidine kinase" evidence="3">
    <location>
        <begin position="918"/>
        <end position="1011"/>
    </location>
</feature>
<name>A0A8A4TT07_SULCO</name>
<dbReference type="EMBL" id="CP071793">
    <property type="protein sequence ID" value="QTD52517.1"/>
    <property type="molecule type" value="Genomic_DNA"/>
</dbReference>
<dbReference type="InterPro" id="IPR003594">
    <property type="entry name" value="HATPase_dom"/>
</dbReference>